<reference evidence="2 3" key="1">
    <citation type="submission" date="2024-10" db="EMBL/GenBank/DDBJ databases">
        <title>Paracoccus drimophilus sp. nov., a novel bacterium from corn roots in Hunan.</title>
        <authorList>
            <person name="Li X."/>
        </authorList>
    </citation>
    <scope>NUCLEOTIDE SEQUENCE [LARGE SCALE GENOMIC DNA]</scope>
    <source>
        <strain evidence="2 3">NGMCC 1.201697</strain>
    </source>
</reference>
<evidence type="ECO:0000313" key="3">
    <source>
        <dbReference type="Proteomes" id="UP001609376"/>
    </source>
</evidence>
<keyword evidence="3" id="KW-1185">Reference proteome</keyword>
<sequence>MSLPQIIGFGAQKAGTTWLFDNLATNPGIWCPVLKEMHYFNHVQSGSRWMVAKHRQRIAHAHENAFDKGDHQKADDLARLMATEIMTENWYREAYRPCPADLTSMDITPAYALLEDDALDHMGKLLGDSFRAIFLIRDPAARAISSVKKEMSEAGPSHATIDFWLEAVCKREVVIRSDYRATINRLDDKLGDRVLYLPFGMIKTDPIGLMRQIEKHCNLPEGKYKQAKKPKHVSPLVEIPEGLNEAVSILLRDQYKWLESRFDRAMIGQV</sequence>
<proteinExistence type="predicted"/>
<gene>
    <name evidence="2" type="ORF">ACHFJ0_21840</name>
</gene>
<evidence type="ECO:0000313" key="2">
    <source>
        <dbReference type="EMBL" id="MFH5776897.1"/>
    </source>
</evidence>
<dbReference type="Gene3D" id="3.40.50.300">
    <property type="entry name" value="P-loop containing nucleotide triphosphate hydrolases"/>
    <property type="match status" value="1"/>
</dbReference>
<accession>A0ABW7LUN2</accession>
<dbReference type="SUPFAM" id="SSF52540">
    <property type="entry name" value="P-loop containing nucleoside triphosphate hydrolases"/>
    <property type="match status" value="1"/>
</dbReference>
<keyword evidence="1" id="KW-0808">Transferase</keyword>
<evidence type="ECO:0000256" key="1">
    <source>
        <dbReference type="ARBA" id="ARBA00022679"/>
    </source>
</evidence>
<protein>
    <submittedName>
        <fullName evidence="2">Sulfotransferase</fullName>
    </submittedName>
</protein>
<dbReference type="RefSeq" id="WP_395135912.1">
    <property type="nucleotide sequence ID" value="NZ_JBIMPR010000025.1"/>
</dbReference>
<dbReference type="InterPro" id="IPR037359">
    <property type="entry name" value="NST/OST"/>
</dbReference>
<dbReference type="Proteomes" id="UP001609376">
    <property type="component" value="Unassembled WGS sequence"/>
</dbReference>
<dbReference type="PANTHER" id="PTHR10605">
    <property type="entry name" value="HEPARAN SULFATE SULFOTRANSFERASE"/>
    <property type="match status" value="1"/>
</dbReference>
<comment type="caution">
    <text evidence="2">The sequence shown here is derived from an EMBL/GenBank/DDBJ whole genome shotgun (WGS) entry which is preliminary data.</text>
</comment>
<dbReference type="Pfam" id="PF13469">
    <property type="entry name" value="Sulfotransfer_3"/>
    <property type="match status" value="1"/>
</dbReference>
<organism evidence="2 3">
    <name type="scientific">Paracoccus broussonetiae subsp. drimophilus</name>
    <dbReference type="NCBI Taxonomy" id="3373869"/>
    <lineage>
        <taxon>Bacteria</taxon>
        <taxon>Pseudomonadati</taxon>
        <taxon>Pseudomonadota</taxon>
        <taxon>Alphaproteobacteria</taxon>
        <taxon>Rhodobacterales</taxon>
        <taxon>Paracoccaceae</taxon>
        <taxon>Paracoccus</taxon>
        <taxon>Paracoccus broussonetiae</taxon>
    </lineage>
</organism>
<dbReference type="PANTHER" id="PTHR10605:SF56">
    <property type="entry name" value="BIFUNCTIONAL HEPARAN SULFATE N-DEACETYLASE_N-SULFOTRANSFERASE"/>
    <property type="match status" value="1"/>
</dbReference>
<name>A0ABW7LUN2_9RHOB</name>
<dbReference type="EMBL" id="JBIMPR010000025">
    <property type="protein sequence ID" value="MFH5776897.1"/>
    <property type="molecule type" value="Genomic_DNA"/>
</dbReference>
<dbReference type="InterPro" id="IPR027417">
    <property type="entry name" value="P-loop_NTPase"/>
</dbReference>